<keyword evidence="2" id="KW-0812">Transmembrane</keyword>
<evidence type="ECO:0000256" key="2">
    <source>
        <dbReference type="SAM" id="Phobius"/>
    </source>
</evidence>
<dbReference type="Proteomes" id="UP001221757">
    <property type="component" value="Unassembled WGS sequence"/>
</dbReference>
<feature type="transmembrane region" description="Helical" evidence="2">
    <location>
        <begin position="401"/>
        <end position="424"/>
    </location>
</feature>
<keyword evidence="2" id="KW-1133">Transmembrane helix</keyword>
<protein>
    <submittedName>
        <fullName evidence="3">Uncharacterized protein</fullName>
    </submittedName>
</protein>
<name>A0AAD7DB95_MYCRO</name>
<proteinExistence type="predicted"/>
<gene>
    <name evidence="3" type="ORF">B0H17DRAFT_1136145</name>
</gene>
<feature type="compositionally biased region" description="Basic residues" evidence="1">
    <location>
        <begin position="34"/>
        <end position="72"/>
    </location>
</feature>
<keyword evidence="2" id="KW-0472">Membrane</keyword>
<comment type="caution">
    <text evidence="3">The sequence shown here is derived from an EMBL/GenBank/DDBJ whole genome shotgun (WGS) entry which is preliminary data.</text>
</comment>
<sequence length="532" mass="58635">MASVCPPPIKCHEPTVMALARSVTTYYIKSGRKVGKSVRNNARKKRRPKPPRGAVKKAKKVLVTVKTRKKPAKPANKTCQEAGGVPRAEKDAQQATERLRRRSGGKSGLGEKMTFLPEVVTGGLTSPALAPQSPFLHVKCRHMDTGLCLYRYCRPEIAGEKLTSARPGTSPASDRALIFGNAPVPAKKHHESPTILSRASEKSTLSEFRTFQDLTHLSVVSSCRGVVILPVAAISPFANSPSHTGKTRARIFCRRDSRIVWELDCEATMLMDILQYLETSRRGSFCQFAGIAPPASVRRGYLLYQFHSLRKHPFSHFRPGRRYLSSQFHSLRCHLPFIRLSELSTVHYAQIGSNSDTGTQSMGIAVPFLPANHPNLRGAHTGLLQFDDIERGLSRQAQLKVGAIVGGAVAVIVFIFAFFLWRCLILWVTRRKRLASPAGWDTANLARDMETLPITTDMTEKNIASVGRDTRSKARLRQEYPARQLRAAQREHEALRRIAPAETPEAVASGGTETPVIAACASVYTPGPANVH</sequence>
<organism evidence="3 4">
    <name type="scientific">Mycena rosella</name>
    <name type="common">Pink bonnet</name>
    <name type="synonym">Agaricus rosellus</name>
    <dbReference type="NCBI Taxonomy" id="1033263"/>
    <lineage>
        <taxon>Eukaryota</taxon>
        <taxon>Fungi</taxon>
        <taxon>Dikarya</taxon>
        <taxon>Basidiomycota</taxon>
        <taxon>Agaricomycotina</taxon>
        <taxon>Agaricomycetes</taxon>
        <taxon>Agaricomycetidae</taxon>
        <taxon>Agaricales</taxon>
        <taxon>Marasmiineae</taxon>
        <taxon>Mycenaceae</taxon>
        <taxon>Mycena</taxon>
    </lineage>
</organism>
<evidence type="ECO:0000313" key="3">
    <source>
        <dbReference type="EMBL" id="KAJ7687595.1"/>
    </source>
</evidence>
<dbReference type="EMBL" id="JARKIE010000086">
    <property type="protein sequence ID" value="KAJ7687595.1"/>
    <property type="molecule type" value="Genomic_DNA"/>
</dbReference>
<dbReference type="AlphaFoldDB" id="A0AAD7DB95"/>
<feature type="region of interest" description="Disordered" evidence="1">
    <location>
        <begin position="34"/>
        <end position="110"/>
    </location>
</feature>
<keyword evidence="4" id="KW-1185">Reference proteome</keyword>
<evidence type="ECO:0000313" key="4">
    <source>
        <dbReference type="Proteomes" id="UP001221757"/>
    </source>
</evidence>
<reference evidence="3" key="1">
    <citation type="submission" date="2023-03" db="EMBL/GenBank/DDBJ databases">
        <title>Massive genome expansion in bonnet fungi (Mycena s.s.) driven by repeated elements and novel gene families across ecological guilds.</title>
        <authorList>
            <consortium name="Lawrence Berkeley National Laboratory"/>
            <person name="Harder C.B."/>
            <person name="Miyauchi S."/>
            <person name="Viragh M."/>
            <person name="Kuo A."/>
            <person name="Thoen E."/>
            <person name="Andreopoulos B."/>
            <person name="Lu D."/>
            <person name="Skrede I."/>
            <person name="Drula E."/>
            <person name="Henrissat B."/>
            <person name="Morin E."/>
            <person name="Kohler A."/>
            <person name="Barry K."/>
            <person name="LaButti K."/>
            <person name="Morin E."/>
            <person name="Salamov A."/>
            <person name="Lipzen A."/>
            <person name="Mereny Z."/>
            <person name="Hegedus B."/>
            <person name="Baldrian P."/>
            <person name="Stursova M."/>
            <person name="Weitz H."/>
            <person name="Taylor A."/>
            <person name="Grigoriev I.V."/>
            <person name="Nagy L.G."/>
            <person name="Martin F."/>
            <person name="Kauserud H."/>
        </authorList>
    </citation>
    <scope>NUCLEOTIDE SEQUENCE</scope>
    <source>
        <strain evidence="3">CBHHK067</strain>
    </source>
</reference>
<evidence type="ECO:0000256" key="1">
    <source>
        <dbReference type="SAM" id="MobiDB-lite"/>
    </source>
</evidence>
<accession>A0AAD7DB95</accession>